<proteinExistence type="predicted"/>
<name>A0A1E7W4P7_9BURK</name>
<dbReference type="OrthoDB" id="8761332at2"/>
<dbReference type="NCBIfam" id="TIGR01725">
    <property type="entry name" value="phge_HK97_gp10"/>
    <property type="match status" value="1"/>
</dbReference>
<evidence type="ECO:0000313" key="1">
    <source>
        <dbReference type="EMBL" id="OEZ90723.1"/>
    </source>
</evidence>
<dbReference type="RefSeq" id="WP_070252270.1">
    <property type="nucleotide sequence ID" value="NZ_LROM01000156.1"/>
</dbReference>
<comment type="caution">
    <text evidence="1">The sequence shown here is derived from an EMBL/GenBank/DDBJ whole genome shotgun (WGS) entry which is preliminary data.</text>
</comment>
<accession>A0A1E7W4P7</accession>
<dbReference type="Pfam" id="PF04883">
    <property type="entry name" value="HK97-gp10_like"/>
    <property type="match status" value="1"/>
</dbReference>
<evidence type="ECO:0000313" key="2">
    <source>
        <dbReference type="Proteomes" id="UP000175989"/>
    </source>
</evidence>
<dbReference type="Proteomes" id="UP000175989">
    <property type="component" value="Unassembled WGS sequence"/>
</dbReference>
<evidence type="ECO:0008006" key="3">
    <source>
        <dbReference type="Google" id="ProtNLM"/>
    </source>
</evidence>
<organism evidence="1 2">
    <name type="scientific">Duganella phyllosphaerae</name>
    <dbReference type="NCBI Taxonomy" id="762836"/>
    <lineage>
        <taxon>Bacteria</taxon>
        <taxon>Pseudomonadati</taxon>
        <taxon>Pseudomonadota</taxon>
        <taxon>Betaproteobacteria</taxon>
        <taxon>Burkholderiales</taxon>
        <taxon>Oxalobacteraceae</taxon>
        <taxon>Telluria group</taxon>
        <taxon>Duganella</taxon>
    </lineage>
</organism>
<keyword evidence="2" id="KW-1185">Reference proteome</keyword>
<sequence length="160" mass="17035">MSDEYISGGRQLDDFLKTLSTKVEKNIMRSALRQGANAFKDAVKANIPVDSGALRRSVRVATKAKGGRVTASLRVGNKRAWYGHMVEFGTSAHQILPKNAKALAIAGVAVRSVDHPGATPRPFMRPAFDSKGAAAVQAVATQIRARLTAEGINVPAPEVD</sequence>
<dbReference type="InterPro" id="IPR010064">
    <property type="entry name" value="HK97-gp10_tail"/>
</dbReference>
<dbReference type="EMBL" id="LROM01000156">
    <property type="protein sequence ID" value="OEZ90723.1"/>
    <property type="molecule type" value="Genomic_DNA"/>
</dbReference>
<gene>
    <name evidence="1" type="ORF">DUPY_53300</name>
</gene>
<reference evidence="2" key="1">
    <citation type="journal article" date="2016" name="Front. Microbiol.">
        <title>Molecular Keys to the Janthinobacterium and Duganella spp. Interaction with the Plant Pathogen Fusarium graminearum.</title>
        <authorList>
            <person name="Haack F.S."/>
            <person name="Poehlein A."/>
            <person name="Kroger C."/>
            <person name="Voigt C.A."/>
            <person name="Piepenbring M."/>
            <person name="Bode H.B."/>
            <person name="Daniel R."/>
            <person name="Schafer W."/>
            <person name="Streit W.R."/>
        </authorList>
    </citation>
    <scope>NUCLEOTIDE SEQUENCE [LARGE SCALE GENOMIC DNA]</scope>
    <source>
        <strain evidence="2">T54</strain>
    </source>
</reference>
<protein>
    <recommendedName>
        <fullName evidence="3">Phage protein, HK97 gp10 family</fullName>
    </recommendedName>
</protein>
<dbReference type="AlphaFoldDB" id="A0A1E7W4P7"/>